<dbReference type="RefSeq" id="WP_254172787.1">
    <property type="nucleotide sequence ID" value="NZ_LR882967.1"/>
</dbReference>
<organism evidence="1 2">
    <name type="scientific">Planktothrix pseudagardhii</name>
    <dbReference type="NCBI Taxonomy" id="132604"/>
    <lineage>
        <taxon>Bacteria</taxon>
        <taxon>Bacillati</taxon>
        <taxon>Cyanobacteriota</taxon>
        <taxon>Cyanophyceae</taxon>
        <taxon>Oscillatoriophycideae</taxon>
        <taxon>Oscillatoriales</taxon>
        <taxon>Microcoleaceae</taxon>
        <taxon>Planktothrix</taxon>
    </lineage>
</organism>
<gene>
    <name evidence="1" type="ORF">NO713_00171</name>
</gene>
<dbReference type="Pfam" id="PF26241">
    <property type="entry name" value="Cas_Csc1"/>
    <property type="match status" value="1"/>
</dbReference>
<dbReference type="KEGG" id="ppsu:NO713_00171"/>
<evidence type="ECO:0000313" key="1">
    <source>
        <dbReference type="EMBL" id="CAD5913114.1"/>
    </source>
</evidence>
<dbReference type="AlphaFoldDB" id="A0A9W4G1N1"/>
<reference evidence="1" key="1">
    <citation type="submission" date="2020-09" db="EMBL/GenBank/DDBJ databases">
        <authorList>
            <person name="Blom J."/>
        </authorList>
    </citation>
    <scope>NUCLEOTIDE SEQUENCE</scope>
    <source>
        <strain evidence="1">No.713</strain>
    </source>
</reference>
<sequence>MPEAKQLSLFDSVTPPKISFKQARLIELWCAEPVFFASRELSDCYYTEGAFGNYALAYAMGWVHSPYRLTGKATGRPTYLEDLVPLAQECYILPAWPAEGKVTFRVERFNALSDAYWYAMTNNRVATAREDVPLWRQGKKLNTFRPSNYPQTGRLRLIDRGNCFHTLVLGEREIPEYIRLGKFRSKVRIKVLNQMPIISLPESEYDSKAYLSVADLPSELNLLSFDLISIPPTSLLKNLHFSGAAWQIGDWTIPANLCFCGGRSNYEP</sequence>
<dbReference type="NCBIfam" id="TIGR03159">
    <property type="entry name" value="cas_Csc1"/>
    <property type="match status" value="1"/>
</dbReference>
<proteinExistence type="predicted"/>
<accession>A0A9W4G1N1</accession>
<dbReference type="InterPro" id="IPR017576">
    <property type="entry name" value="CRISPR-assoc_prot_Csc1"/>
</dbReference>
<dbReference type="Proteomes" id="UP001153719">
    <property type="component" value="Chromosome"/>
</dbReference>
<evidence type="ECO:0000313" key="2">
    <source>
        <dbReference type="Proteomes" id="UP001153719"/>
    </source>
</evidence>
<dbReference type="EMBL" id="LR882967">
    <property type="protein sequence ID" value="CAD5913114.1"/>
    <property type="molecule type" value="Genomic_DNA"/>
</dbReference>
<keyword evidence="2" id="KW-1185">Reference proteome</keyword>
<protein>
    <submittedName>
        <fullName evidence="1">CRISPR-associated protein Csc1</fullName>
    </submittedName>
</protein>
<name>A0A9W4G1N1_9CYAN</name>